<feature type="domain" description="Dihydrodipicolinate reductase C-terminal" evidence="12">
    <location>
        <begin position="115"/>
        <end position="249"/>
    </location>
</feature>
<keyword evidence="7 9" id="KW-0520">NAD</keyword>
<name>A0AAW5JR09_9FIRM</name>
<comment type="pathway">
    <text evidence="9">Amino-acid biosynthesis; L-lysine biosynthesis via DAP pathway; (S)-tetrahydrodipicolinate from L-aspartate: step 4/4.</text>
</comment>
<dbReference type="GO" id="GO:0005829">
    <property type="term" value="C:cytosol"/>
    <property type="evidence" value="ECO:0007669"/>
    <property type="project" value="TreeGrafter"/>
</dbReference>
<dbReference type="InterPro" id="IPR000846">
    <property type="entry name" value="DapB_N"/>
</dbReference>
<feature type="active site" description="Proton donor/acceptor" evidence="9">
    <location>
        <position position="141"/>
    </location>
</feature>
<dbReference type="InterPro" id="IPR022664">
    <property type="entry name" value="DapB_N_CS"/>
</dbReference>
<comment type="catalytic activity">
    <reaction evidence="9">
        <text>(S)-2,3,4,5-tetrahydrodipicolinate + NADP(+) + H2O = (2S,4S)-4-hydroxy-2,3,4,5-tetrahydrodipicolinate + NADPH + H(+)</text>
        <dbReference type="Rhea" id="RHEA:35331"/>
        <dbReference type="ChEBI" id="CHEBI:15377"/>
        <dbReference type="ChEBI" id="CHEBI:15378"/>
        <dbReference type="ChEBI" id="CHEBI:16845"/>
        <dbReference type="ChEBI" id="CHEBI:57783"/>
        <dbReference type="ChEBI" id="CHEBI:58349"/>
        <dbReference type="ChEBI" id="CHEBI:67139"/>
        <dbReference type="EC" id="1.17.1.8"/>
    </reaction>
</comment>
<keyword evidence="5 9" id="KW-0220">Diaminopimelate biosynthesis</keyword>
<evidence type="ECO:0000256" key="6">
    <source>
        <dbReference type="ARBA" id="ARBA00023002"/>
    </source>
</evidence>
<evidence type="ECO:0000256" key="1">
    <source>
        <dbReference type="ARBA" id="ARBA00006642"/>
    </source>
</evidence>
<evidence type="ECO:0000256" key="5">
    <source>
        <dbReference type="ARBA" id="ARBA00022915"/>
    </source>
</evidence>
<evidence type="ECO:0000259" key="11">
    <source>
        <dbReference type="Pfam" id="PF01113"/>
    </source>
</evidence>
<dbReference type="PIRSF" id="PIRSF000161">
    <property type="entry name" value="DHPR"/>
    <property type="match status" value="1"/>
</dbReference>
<feature type="binding site" evidence="9">
    <location>
        <begin position="109"/>
        <end position="112"/>
    </location>
    <ligand>
        <name>NAD(+)</name>
        <dbReference type="ChEBI" id="CHEBI:57540"/>
    </ligand>
</feature>
<dbReference type="Gene3D" id="3.30.360.10">
    <property type="entry name" value="Dihydrodipicolinate Reductase, domain 2"/>
    <property type="match status" value="1"/>
</dbReference>
<dbReference type="FunFam" id="3.30.360.10:FF:000009">
    <property type="entry name" value="4-hydroxy-tetrahydrodipicolinate reductase"/>
    <property type="match status" value="1"/>
</dbReference>
<dbReference type="HAMAP" id="MF_00102">
    <property type="entry name" value="DapB"/>
    <property type="match status" value="1"/>
</dbReference>
<dbReference type="GO" id="GO:0016726">
    <property type="term" value="F:oxidoreductase activity, acting on CH or CH2 groups, NAD or NADP as acceptor"/>
    <property type="evidence" value="ECO:0007669"/>
    <property type="project" value="UniProtKB-UniRule"/>
</dbReference>
<dbReference type="Gene3D" id="3.40.50.720">
    <property type="entry name" value="NAD(P)-binding Rossmann-like Domain"/>
    <property type="match status" value="1"/>
</dbReference>
<dbReference type="CDD" id="cd02274">
    <property type="entry name" value="DHDPR_N"/>
    <property type="match status" value="1"/>
</dbReference>
<keyword evidence="3 9" id="KW-0028">Amino-acid biosynthesis</keyword>
<proteinExistence type="inferred from homology"/>
<evidence type="ECO:0000256" key="4">
    <source>
        <dbReference type="ARBA" id="ARBA00022857"/>
    </source>
</evidence>
<comment type="function">
    <text evidence="9">Catalyzes the conversion of 4-hydroxy-tetrahydrodipicolinate (HTPA) to tetrahydrodipicolinate.</text>
</comment>
<feature type="domain" description="Dihydrodipicolinate reductase N-terminal" evidence="11">
    <location>
        <begin position="3"/>
        <end position="112"/>
    </location>
</feature>
<feature type="binding site" evidence="9">
    <location>
        <begin position="85"/>
        <end position="87"/>
    </location>
    <ligand>
        <name>NAD(+)</name>
        <dbReference type="ChEBI" id="CHEBI:57540"/>
    </ligand>
</feature>
<dbReference type="NCBIfam" id="TIGR00036">
    <property type="entry name" value="dapB"/>
    <property type="match status" value="1"/>
</dbReference>
<feature type="binding site" evidence="9">
    <location>
        <position position="41"/>
    </location>
    <ligand>
        <name>NADP(+)</name>
        <dbReference type="ChEBI" id="CHEBI:58349"/>
    </ligand>
</feature>
<reference evidence="13" key="1">
    <citation type="submission" date="2022-06" db="EMBL/GenBank/DDBJ databases">
        <title>Isolation of gut microbiota from human fecal samples.</title>
        <authorList>
            <person name="Pamer E.G."/>
            <person name="Barat B."/>
            <person name="Waligurski E."/>
            <person name="Medina S."/>
            <person name="Paddock L."/>
            <person name="Mostad J."/>
        </authorList>
    </citation>
    <scope>NUCLEOTIDE SEQUENCE</scope>
    <source>
        <strain evidence="13">DFI.9.91</strain>
    </source>
</reference>
<dbReference type="GO" id="GO:0050661">
    <property type="term" value="F:NADP binding"/>
    <property type="evidence" value="ECO:0007669"/>
    <property type="project" value="UniProtKB-UniRule"/>
</dbReference>
<evidence type="ECO:0000256" key="9">
    <source>
        <dbReference type="HAMAP-Rule" id="MF_00102"/>
    </source>
</evidence>
<dbReference type="PROSITE" id="PS01298">
    <property type="entry name" value="DAPB"/>
    <property type="match status" value="1"/>
</dbReference>
<feature type="binding site" evidence="9">
    <location>
        <position position="40"/>
    </location>
    <ligand>
        <name>NAD(+)</name>
        <dbReference type="ChEBI" id="CHEBI:57540"/>
    </ligand>
</feature>
<comment type="subunit">
    <text evidence="9">Homotetramer.</text>
</comment>
<feature type="binding site" evidence="9">
    <location>
        <position position="142"/>
    </location>
    <ligand>
        <name>(S)-2,3,4,5-tetrahydrodipicolinate</name>
        <dbReference type="ChEBI" id="CHEBI:16845"/>
    </ligand>
</feature>
<comment type="caution">
    <text evidence="9">Was originally thought to be a dihydrodipicolinate reductase (DHDPR), catalyzing the conversion of dihydrodipicolinate to tetrahydrodipicolinate. However, it was shown in E.coli that the substrate of the enzymatic reaction is not dihydrodipicolinate (DHDP) but in fact (2S,4S)-4-hydroxy-2,3,4,5-tetrahydrodipicolinic acid (HTPA), the product released by the DapA-catalyzed reaction.</text>
</comment>
<keyword evidence="8 9" id="KW-0457">Lysine biosynthesis</keyword>
<dbReference type="RefSeq" id="WP_256304547.1">
    <property type="nucleotide sequence ID" value="NZ_JANFYS010000029.1"/>
</dbReference>
<gene>
    <name evidence="9 13" type="primary">dapB</name>
    <name evidence="13" type="ORF">NE579_12960</name>
</gene>
<dbReference type="InterPro" id="IPR022663">
    <property type="entry name" value="DapB_C"/>
</dbReference>
<dbReference type="GO" id="GO:0019877">
    <property type="term" value="P:diaminopimelate biosynthetic process"/>
    <property type="evidence" value="ECO:0007669"/>
    <property type="project" value="UniProtKB-UniRule"/>
</dbReference>
<feature type="binding site" evidence="9">
    <location>
        <begin position="151"/>
        <end position="152"/>
    </location>
    <ligand>
        <name>(S)-2,3,4,5-tetrahydrodipicolinate</name>
        <dbReference type="ChEBI" id="CHEBI:16845"/>
    </ligand>
</feature>
<organism evidence="13 14">
    <name type="scientific">Intestinimonas massiliensis</name>
    <name type="common">ex Afouda et al. 2020</name>
    <dbReference type="NCBI Taxonomy" id="1673721"/>
    <lineage>
        <taxon>Bacteria</taxon>
        <taxon>Bacillati</taxon>
        <taxon>Bacillota</taxon>
        <taxon>Clostridia</taxon>
        <taxon>Eubacteriales</taxon>
        <taxon>Intestinimonas</taxon>
    </lineage>
</organism>
<evidence type="ECO:0000256" key="3">
    <source>
        <dbReference type="ARBA" id="ARBA00022605"/>
    </source>
</evidence>
<comment type="catalytic activity">
    <reaction evidence="9">
        <text>(S)-2,3,4,5-tetrahydrodipicolinate + NAD(+) + H2O = (2S,4S)-4-hydroxy-2,3,4,5-tetrahydrodipicolinate + NADH + H(+)</text>
        <dbReference type="Rhea" id="RHEA:35323"/>
        <dbReference type="ChEBI" id="CHEBI:15377"/>
        <dbReference type="ChEBI" id="CHEBI:15378"/>
        <dbReference type="ChEBI" id="CHEBI:16845"/>
        <dbReference type="ChEBI" id="CHEBI:57540"/>
        <dbReference type="ChEBI" id="CHEBI:57945"/>
        <dbReference type="ChEBI" id="CHEBI:67139"/>
        <dbReference type="EC" id="1.17.1.8"/>
    </reaction>
</comment>
<dbReference type="PANTHER" id="PTHR20836">
    <property type="entry name" value="DIHYDRODIPICOLINATE REDUCTASE"/>
    <property type="match status" value="1"/>
</dbReference>
<accession>A0AAW5JR09</accession>
<keyword evidence="6 9" id="KW-0560">Oxidoreductase</keyword>
<evidence type="ECO:0000256" key="7">
    <source>
        <dbReference type="ARBA" id="ARBA00023027"/>
    </source>
</evidence>
<dbReference type="InterPro" id="IPR023940">
    <property type="entry name" value="DHDPR_bac"/>
</dbReference>
<dbReference type="GO" id="GO:0008839">
    <property type="term" value="F:4-hydroxy-tetrahydrodipicolinate reductase"/>
    <property type="evidence" value="ECO:0007669"/>
    <property type="project" value="UniProtKB-UniRule"/>
</dbReference>
<evidence type="ECO:0000313" key="13">
    <source>
        <dbReference type="EMBL" id="MCQ4771352.1"/>
    </source>
</evidence>
<protein>
    <recommendedName>
        <fullName evidence="9 10">4-hydroxy-tetrahydrodipicolinate reductase</fullName>
        <shortName evidence="9">HTPA reductase</shortName>
        <ecNumber evidence="9 10">1.17.1.8</ecNumber>
    </recommendedName>
</protein>
<evidence type="ECO:0000256" key="10">
    <source>
        <dbReference type="NCBIfam" id="TIGR00036"/>
    </source>
</evidence>
<dbReference type="EC" id="1.17.1.8" evidence="9 10"/>
<evidence type="ECO:0000256" key="8">
    <source>
        <dbReference type="ARBA" id="ARBA00023154"/>
    </source>
</evidence>
<dbReference type="SUPFAM" id="SSF55347">
    <property type="entry name" value="Glyceraldehyde-3-phosphate dehydrogenase-like, C-terminal domain"/>
    <property type="match status" value="1"/>
</dbReference>
<dbReference type="GO" id="GO:0009089">
    <property type="term" value="P:lysine biosynthetic process via diaminopimelate"/>
    <property type="evidence" value="ECO:0007669"/>
    <property type="project" value="UniProtKB-UniRule"/>
</dbReference>
<evidence type="ECO:0000259" key="12">
    <source>
        <dbReference type="Pfam" id="PF05173"/>
    </source>
</evidence>
<comment type="similarity">
    <text evidence="1 9">Belongs to the DapB family.</text>
</comment>
<dbReference type="Pfam" id="PF05173">
    <property type="entry name" value="DapB_C"/>
    <property type="match status" value="1"/>
</dbReference>
<dbReference type="EMBL" id="JANFYS010000029">
    <property type="protein sequence ID" value="MCQ4771352.1"/>
    <property type="molecule type" value="Genomic_DNA"/>
</dbReference>
<dbReference type="InterPro" id="IPR036291">
    <property type="entry name" value="NAD(P)-bd_dom_sf"/>
</dbReference>
<dbReference type="Proteomes" id="UP001204562">
    <property type="component" value="Unassembled WGS sequence"/>
</dbReference>
<dbReference type="SUPFAM" id="SSF51735">
    <property type="entry name" value="NAD(P)-binding Rossmann-fold domains"/>
    <property type="match status" value="1"/>
</dbReference>
<keyword evidence="4 9" id="KW-0521">NADP</keyword>
<dbReference type="Pfam" id="PF01113">
    <property type="entry name" value="DapB_N"/>
    <property type="match status" value="1"/>
</dbReference>
<feature type="active site" description="Proton donor" evidence="9">
    <location>
        <position position="145"/>
    </location>
</feature>
<evidence type="ECO:0000313" key="14">
    <source>
        <dbReference type="Proteomes" id="UP001204562"/>
    </source>
</evidence>
<sequence length="255" mass="27075">MLRLIISGCNGHMGRVVSSLCEADPDLTVAAGFDLLGTADREFPVFSSPAEFSGEADVVVDFSSTAALTPLLAFCTARRLPLVLCTTGFSETQLAEIESAATAIPIFRSANMSLGVSVLQALVKKAAAVLEGYDIEIVERHHNRKVDAPSGTALMLADAAASARPQPSEYIYDRHSVRQPRGRDEIGISSVRGGTIVGEHEVIFAGRDEVIELRHSAQSREIFASGALRAARFLAAPGRCPGLYSMSDLVASVAE</sequence>
<evidence type="ECO:0000256" key="2">
    <source>
        <dbReference type="ARBA" id="ARBA00022490"/>
    </source>
</evidence>
<feature type="binding site" evidence="9">
    <location>
        <begin position="8"/>
        <end position="13"/>
    </location>
    <ligand>
        <name>NAD(+)</name>
        <dbReference type="ChEBI" id="CHEBI:57540"/>
    </ligand>
</feature>
<comment type="subcellular location">
    <subcellularLocation>
        <location evidence="9">Cytoplasm</location>
    </subcellularLocation>
</comment>
<dbReference type="GO" id="GO:0051287">
    <property type="term" value="F:NAD binding"/>
    <property type="evidence" value="ECO:0007669"/>
    <property type="project" value="UniProtKB-UniRule"/>
</dbReference>
<keyword evidence="2 9" id="KW-0963">Cytoplasm</keyword>
<dbReference type="AlphaFoldDB" id="A0AAW5JR09"/>
<comment type="caution">
    <text evidence="13">The sequence shown here is derived from an EMBL/GenBank/DDBJ whole genome shotgun (WGS) entry which is preliminary data.</text>
</comment>
<dbReference type="PANTHER" id="PTHR20836:SF7">
    <property type="entry name" value="4-HYDROXY-TETRAHYDRODIPICOLINATE REDUCTASE"/>
    <property type="match status" value="1"/>
</dbReference>